<keyword evidence="4 7" id="KW-0378">Hydrolase</keyword>
<dbReference type="EMBL" id="CALNXI010001486">
    <property type="protein sequence ID" value="CAH3170460.1"/>
    <property type="molecule type" value="Genomic_DNA"/>
</dbReference>
<dbReference type="InterPro" id="IPR024571">
    <property type="entry name" value="ERAP1-like_C_dom"/>
</dbReference>
<dbReference type="Pfam" id="PF11838">
    <property type="entry name" value="ERAP1_C"/>
    <property type="match status" value="1"/>
</dbReference>
<keyword evidence="8" id="KW-0732">Signal</keyword>
<evidence type="ECO:0000256" key="5">
    <source>
        <dbReference type="ARBA" id="ARBA00022833"/>
    </source>
</evidence>
<evidence type="ECO:0000256" key="2">
    <source>
        <dbReference type="ARBA" id="ARBA00022670"/>
    </source>
</evidence>
<evidence type="ECO:0000313" key="13">
    <source>
        <dbReference type="Proteomes" id="UP001159427"/>
    </source>
</evidence>
<evidence type="ECO:0000259" key="10">
    <source>
        <dbReference type="Pfam" id="PF11838"/>
    </source>
</evidence>
<evidence type="ECO:0000256" key="6">
    <source>
        <dbReference type="ARBA" id="ARBA00023049"/>
    </source>
</evidence>
<evidence type="ECO:0000259" key="9">
    <source>
        <dbReference type="Pfam" id="PF01433"/>
    </source>
</evidence>
<dbReference type="PANTHER" id="PTHR11533">
    <property type="entry name" value="PROTEASE M1 ZINC METALLOPROTEASE"/>
    <property type="match status" value="1"/>
</dbReference>
<protein>
    <recommendedName>
        <fullName evidence="7">Aminopeptidase</fullName>
        <ecNumber evidence="7">3.4.11.-</ecNumber>
    </recommendedName>
</protein>
<dbReference type="InterPro" id="IPR042097">
    <property type="entry name" value="Aminopeptidase_N-like_N_sf"/>
</dbReference>
<dbReference type="Proteomes" id="UP001159427">
    <property type="component" value="Unassembled WGS sequence"/>
</dbReference>
<dbReference type="InterPro" id="IPR001930">
    <property type="entry name" value="Peptidase_M1"/>
</dbReference>
<dbReference type="InterPro" id="IPR027268">
    <property type="entry name" value="Peptidase_M4/M1_CTD_sf"/>
</dbReference>
<keyword evidence="2 7" id="KW-0645">Protease</keyword>
<keyword evidence="13" id="KW-1185">Reference proteome</keyword>
<evidence type="ECO:0000313" key="12">
    <source>
        <dbReference type="EMBL" id="CAH3170460.1"/>
    </source>
</evidence>
<reference evidence="12 13" key="1">
    <citation type="submission" date="2022-05" db="EMBL/GenBank/DDBJ databases">
        <authorList>
            <consortium name="Genoscope - CEA"/>
            <person name="William W."/>
        </authorList>
    </citation>
    <scope>NUCLEOTIDE SEQUENCE [LARGE SCALE GENOMIC DNA]</scope>
</reference>
<proteinExistence type="inferred from homology"/>
<dbReference type="SUPFAM" id="SSF63737">
    <property type="entry name" value="Leukotriene A4 hydrolase N-terminal domain"/>
    <property type="match status" value="1"/>
</dbReference>
<dbReference type="Gene3D" id="1.25.50.20">
    <property type="match status" value="1"/>
</dbReference>
<comment type="caution">
    <text evidence="12">The sequence shown here is derived from an EMBL/GenBank/DDBJ whole genome shotgun (WGS) entry which is preliminary data.</text>
</comment>
<comment type="cofactor">
    <cofactor evidence="7">
        <name>Zn(2+)</name>
        <dbReference type="ChEBI" id="CHEBI:29105"/>
    </cofactor>
    <text evidence="7">Binds 1 zinc ion per subunit.</text>
</comment>
<dbReference type="EC" id="3.4.11.-" evidence="7"/>
<evidence type="ECO:0000256" key="4">
    <source>
        <dbReference type="ARBA" id="ARBA00022801"/>
    </source>
</evidence>
<dbReference type="Pfam" id="PF17900">
    <property type="entry name" value="Peptidase_M1_N"/>
    <property type="match status" value="1"/>
</dbReference>
<keyword evidence="3 7" id="KW-0479">Metal-binding</keyword>
<dbReference type="InterPro" id="IPR034016">
    <property type="entry name" value="M1_APN-typ"/>
</dbReference>
<dbReference type="PROSITE" id="PS51257">
    <property type="entry name" value="PROKAR_LIPOPROTEIN"/>
    <property type="match status" value="1"/>
</dbReference>
<feature type="domain" description="Aminopeptidase N-like N-terminal" evidence="11">
    <location>
        <begin position="56"/>
        <end position="268"/>
    </location>
</feature>
<name>A0ABN8QXC6_9CNID</name>
<keyword evidence="7" id="KW-0031">Aminopeptidase</keyword>
<dbReference type="SUPFAM" id="SSF55486">
    <property type="entry name" value="Metalloproteases ('zincins'), catalytic domain"/>
    <property type="match status" value="1"/>
</dbReference>
<evidence type="ECO:0000256" key="7">
    <source>
        <dbReference type="RuleBase" id="RU364040"/>
    </source>
</evidence>
<dbReference type="PANTHER" id="PTHR11533:SF299">
    <property type="entry name" value="AMINOPEPTIDASE"/>
    <property type="match status" value="1"/>
</dbReference>
<keyword evidence="6 7" id="KW-0482">Metalloprotease</keyword>
<comment type="similarity">
    <text evidence="1 7">Belongs to the peptidase M1 family.</text>
</comment>
<evidence type="ECO:0000256" key="1">
    <source>
        <dbReference type="ARBA" id="ARBA00010136"/>
    </source>
</evidence>
<dbReference type="InterPro" id="IPR014782">
    <property type="entry name" value="Peptidase_M1_dom"/>
</dbReference>
<evidence type="ECO:0000256" key="8">
    <source>
        <dbReference type="SAM" id="SignalP"/>
    </source>
</evidence>
<organism evidence="12 13">
    <name type="scientific">Porites evermanni</name>
    <dbReference type="NCBI Taxonomy" id="104178"/>
    <lineage>
        <taxon>Eukaryota</taxon>
        <taxon>Metazoa</taxon>
        <taxon>Cnidaria</taxon>
        <taxon>Anthozoa</taxon>
        <taxon>Hexacorallia</taxon>
        <taxon>Scleractinia</taxon>
        <taxon>Fungiina</taxon>
        <taxon>Poritidae</taxon>
        <taxon>Porites</taxon>
    </lineage>
</organism>
<dbReference type="InterPro" id="IPR045357">
    <property type="entry name" value="Aminopeptidase_N-like_N"/>
</dbReference>
<accession>A0ABN8QXC6</accession>
<feature type="signal peptide" evidence="8">
    <location>
        <begin position="1"/>
        <end position="28"/>
    </location>
</feature>
<evidence type="ECO:0000256" key="3">
    <source>
        <dbReference type="ARBA" id="ARBA00022723"/>
    </source>
</evidence>
<evidence type="ECO:0000259" key="11">
    <source>
        <dbReference type="Pfam" id="PF17900"/>
    </source>
</evidence>
<dbReference type="Gene3D" id="1.10.390.10">
    <property type="entry name" value="Neutral Protease Domain 2"/>
    <property type="match status" value="1"/>
</dbReference>
<sequence length="936" mass="107684">MYARSFRRLLSFVLYFLLLGCLVKPRESVTNRQRIITKKEDKFPWGSLRLPQTLFPIKYNITLDTDLKTFHVKGNVGILIKCAKPTANIILHLKDMNVVKTAVVEKKQEDVAASVDVQDVHEDDELNQRSEKRQQDTELHVLGTMSNKTLAMFLIRVNEELVSGKTYVIYIEFNYPLTDKLVGFYRSSYTAKNGEKRYFAASYFEPTNARLAFPCFDEPAMKATFTVTIIRQGEHKALSNMPIENTVKVGKNLYADHFEESVRMSTYLVAFLVSDFKSIETNTGSGTKVRLWAPPSQISQGAYALDIAAKTLSNYEKFFKIKYPLPKQDLIAVPGFGTGAVENWGMIEFSAPRILFDPNTTSDAFQQKVCVTVTHELSHQWFGNLVTMKWWNDLWLNEGFANYLESIGTTLVEPLWNTMDQFILTELYVAFNYDQSSFSHPVSVEVEDPKQIKNIFDALSYGKGASIIRMMRKFLGSEGFSSGLQTYLKKYSYGNANTDDLWECLTQQTGINVKRVMDTWTRQMGLPVVTITRMDQEKARADQKLFLITPGAKPNQSSPFDYAWNIPLTYMTQKKKATVQVWMNRGPATLNWASSDGWIKANVDQIGYYRANYETENWKSLYLQLQFDHKALRATDRSGLMDDAFHLARSNLLDQTIALDLTKYIIHETDYVPLKTFIQNMLYIGNNLALRKSYGLFKRYMLQQLAPAIKRLGWEDNGSHLDKLLRPYILSTACYCSDKAVIAKVKEMFQLAMEGHFIASNLRSLVYSMGVREGGVKEWNQVYDKYKSTNIASEKAILLTSLTCTRNPQMIEKTLNYSLDKDKIGSQKTLMVISHFASKPEAWRMAWDFVLRNWNYLYKRYKLYGTGNGWSILITSLMTNCNTKTQLDELMEFFKGYSSTALGYRQVQMGMEQIRANIMWLSEHEEEVAAWFEQIF</sequence>
<gene>
    <name evidence="12" type="ORF">PEVE_00007289</name>
</gene>
<feature type="domain" description="Peptidase M1 membrane alanine aminopeptidase" evidence="9">
    <location>
        <begin position="303"/>
        <end position="520"/>
    </location>
</feature>
<feature type="domain" description="ERAP1-like C-terminal" evidence="10">
    <location>
        <begin position="598"/>
        <end position="916"/>
    </location>
</feature>
<dbReference type="PRINTS" id="PR00756">
    <property type="entry name" value="ALADIPTASE"/>
</dbReference>
<dbReference type="Gene3D" id="2.60.40.1730">
    <property type="entry name" value="tricorn interacting facor f3 domain"/>
    <property type="match status" value="1"/>
</dbReference>
<dbReference type="Gene3D" id="2.60.40.1910">
    <property type="match status" value="1"/>
</dbReference>
<dbReference type="CDD" id="cd09601">
    <property type="entry name" value="M1_APN-Q_like"/>
    <property type="match status" value="1"/>
</dbReference>
<keyword evidence="5 7" id="KW-0862">Zinc</keyword>
<dbReference type="InterPro" id="IPR050344">
    <property type="entry name" value="Peptidase_M1_aminopeptidases"/>
</dbReference>
<feature type="chain" id="PRO_5046648910" description="Aminopeptidase" evidence="8">
    <location>
        <begin position="29"/>
        <end position="936"/>
    </location>
</feature>
<dbReference type="Pfam" id="PF01433">
    <property type="entry name" value="Peptidase_M1"/>
    <property type="match status" value="1"/>
</dbReference>